<sequence length="56" mass="6057">MFFSQLLGLLCLTLLLLSQVSFGSRIAPPPPHWGRPHDKPKPGPPSSPGQHPSPHP</sequence>
<evidence type="ECO:0000313" key="4">
    <source>
        <dbReference type="Proteomes" id="UP001202328"/>
    </source>
</evidence>
<gene>
    <name evidence="3" type="ORF">MKW98_020972</name>
</gene>
<dbReference type="AlphaFoldDB" id="A0AAD4SMT8"/>
<evidence type="ECO:0000313" key="3">
    <source>
        <dbReference type="EMBL" id="KAI3912510.1"/>
    </source>
</evidence>
<name>A0AAD4SMT8_9MAGN</name>
<dbReference type="EMBL" id="JAJJMB010009728">
    <property type="protein sequence ID" value="KAI3912510.1"/>
    <property type="molecule type" value="Genomic_DNA"/>
</dbReference>
<keyword evidence="2" id="KW-0732">Signal</keyword>
<feature type="region of interest" description="Disordered" evidence="1">
    <location>
        <begin position="26"/>
        <end position="56"/>
    </location>
</feature>
<dbReference type="Proteomes" id="UP001202328">
    <property type="component" value="Unassembled WGS sequence"/>
</dbReference>
<keyword evidence="4" id="KW-1185">Reference proteome</keyword>
<feature type="chain" id="PRO_5042050782" evidence="2">
    <location>
        <begin position="24"/>
        <end position="56"/>
    </location>
</feature>
<protein>
    <submittedName>
        <fullName evidence="3">Uncharacterized protein</fullName>
    </submittedName>
</protein>
<reference evidence="3" key="1">
    <citation type="submission" date="2022-04" db="EMBL/GenBank/DDBJ databases">
        <title>A functionally conserved STORR gene fusion in Papaver species that diverged 16.8 million years ago.</title>
        <authorList>
            <person name="Catania T."/>
        </authorList>
    </citation>
    <scope>NUCLEOTIDE SEQUENCE</scope>
    <source>
        <strain evidence="3">S-188037</strain>
    </source>
</reference>
<feature type="signal peptide" evidence="2">
    <location>
        <begin position="1"/>
        <end position="23"/>
    </location>
</feature>
<proteinExistence type="predicted"/>
<comment type="caution">
    <text evidence="3">The sequence shown here is derived from an EMBL/GenBank/DDBJ whole genome shotgun (WGS) entry which is preliminary data.</text>
</comment>
<feature type="compositionally biased region" description="Pro residues" evidence="1">
    <location>
        <begin position="42"/>
        <end position="56"/>
    </location>
</feature>
<organism evidence="3 4">
    <name type="scientific">Papaver atlanticum</name>
    <dbReference type="NCBI Taxonomy" id="357466"/>
    <lineage>
        <taxon>Eukaryota</taxon>
        <taxon>Viridiplantae</taxon>
        <taxon>Streptophyta</taxon>
        <taxon>Embryophyta</taxon>
        <taxon>Tracheophyta</taxon>
        <taxon>Spermatophyta</taxon>
        <taxon>Magnoliopsida</taxon>
        <taxon>Ranunculales</taxon>
        <taxon>Papaveraceae</taxon>
        <taxon>Papaveroideae</taxon>
        <taxon>Papaver</taxon>
    </lineage>
</organism>
<accession>A0AAD4SMT8</accession>
<evidence type="ECO:0000256" key="1">
    <source>
        <dbReference type="SAM" id="MobiDB-lite"/>
    </source>
</evidence>
<evidence type="ECO:0000256" key="2">
    <source>
        <dbReference type="SAM" id="SignalP"/>
    </source>
</evidence>